<keyword evidence="3" id="KW-1185">Reference proteome</keyword>
<dbReference type="GeneID" id="25475572"/>
<gene>
    <name evidence="2" type="ORF">ENH_00054270</name>
</gene>
<feature type="region of interest" description="Disordered" evidence="1">
    <location>
        <begin position="163"/>
        <end position="207"/>
    </location>
</feature>
<organism evidence="2 3">
    <name type="scientific">Eimeria necatrix</name>
    <dbReference type="NCBI Taxonomy" id="51315"/>
    <lineage>
        <taxon>Eukaryota</taxon>
        <taxon>Sar</taxon>
        <taxon>Alveolata</taxon>
        <taxon>Apicomplexa</taxon>
        <taxon>Conoidasida</taxon>
        <taxon>Coccidia</taxon>
        <taxon>Eucoccidiorida</taxon>
        <taxon>Eimeriorina</taxon>
        <taxon>Eimeriidae</taxon>
        <taxon>Eimeria</taxon>
    </lineage>
</organism>
<evidence type="ECO:0000313" key="2">
    <source>
        <dbReference type="EMBL" id="CDJ63895.1"/>
    </source>
</evidence>
<feature type="compositionally biased region" description="Basic and acidic residues" evidence="1">
    <location>
        <begin position="182"/>
        <end position="193"/>
    </location>
</feature>
<accession>U6MQF6</accession>
<dbReference type="AlphaFoldDB" id="U6MQF6"/>
<feature type="compositionally biased region" description="Basic and acidic residues" evidence="1">
    <location>
        <begin position="98"/>
        <end position="113"/>
    </location>
</feature>
<dbReference type="Proteomes" id="UP000030754">
    <property type="component" value="Unassembled WGS sequence"/>
</dbReference>
<name>U6MQF6_9EIME</name>
<feature type="region of interest" description="Disordered" evidence="1">
    <location>
        <begin position="61"/>
        <end position="128"/>
    </location>
</feature>
<dbReference type="RefSeq" id="XP_013439220.1">
    <property type="nucleotide sequence ID" value="XM_013583766.1"/>
</dbReference>
<proteinExistence type="predicted"/>
<dbReference type="EMBL" id="HG722879">
    <property type="protein sequence ID" value="CDJ63895.1"/>
    <property type="molecule type" value="Genomic_DNA"/>
</dbReference>
<protein>
    <submittedName>
        <fullName evidence="2">Uncharacterized protein</fullName>
    </submittedName>
</protein>
<sequence>MHRRAFGACVSSGLLLYFFCFATLFVSSTRPRELERANYLGVPAFSPPPGRAELQAIQPHSAASFTERRRIFPPPTSISEDEGSFSDDPLGPSVQRPGADDDTRSPPEEEQLREQPSGRLAKLRRFVGNMGRRARSRLRRIWAGIKRGAAKVKMGARRAARAVYQKLPRIRRQSKQQPLYPRGREEEEGERSRSTSASSGSSEEEFLPALTPEEYSAKYGGGGETAEGRAAAAEPEAVSEAVPNDCLEFLMGVNRYVLNASRRVPELCALWSRFSGTCNVSKLRDTDILAGNLAELLVRAKQLGRSDTSFNAAKLRLALALARAQDRVARAGKNTDKACWLVRVQQVMKRMTREERELFERVLENPMSAARDPLSALARMGHLMNLVEKDADSCVEKAKAEILERERLQDVLMAQREKLQTTLRKTKLAPAEDQEAEELVRDLLLLHNREFCSSEIMSIVAQHAKNIKAFIIDFKASGNGKRWWKIQLPMKIASIMPIARGSKAVPSHISKGCRAYEKSKQPKRITEVANFMEWFWEVALQRGDDYQR</sequence>
<reference evidence="2" key="2">
    <citation type="submission" date="2013-10" db="EMBL/GenBank/DDBJ databases">
        <authorList>
            <person name="Aslett M."/>
        </authorList>
    </citation>
    <scope>NUCLEOTIDE SEQUENCE [LARGE SCALE GENOMIC DNA]</scope>
    <source>
        <strain evidence="2">Houghton</strain>
    </source>
</reference>
<dbReference type="VEuPathDB" id="ToxoDB:ENH_00054270"/>
<dbReference type="OrthoDB" id="347894at2759"/>
<evidence type="ECO:0000256" key="1">
    <source>
        <dbReference type="SAM" id="MobiDB-lite"/>
    </source>
</evidence>
<reference evidence="2" key="1">
    <citation type="submission" date="2013-10" db="EMBL/GenBank/DDBJ databases">
        <title>Genomic analysis of the causative agents of coccidiosis in chickens.</title>
        <authorList>
            <person name="Reid A.J."/>
            <person name="Blake D."/>
            <person name="Billington K."/>
            <person name="Browne H."/>
            <person name="Dunn M."/>
            <person name="Hung S."/>
            <person name="Kawahara F."/>
            <person name="Miranda-Saavedra D."/>
            <person name="Mourier T."/>
            <person name="Nagra H."/>
            <person name="Otto T.D."/>
            <person name="Rawlings N."/>
            <person name="Sanchez A."/>
            <person name="Sanders M."/>
            <person name="Subramaniam C."/>
            <person name="Tay Y."/>
            <person name="Dear P."/>
            <person name="Doerig C."/>
            <person name="Gruber A."/>
            <person name="Parkinson J."/>
            <person name="Shirley M."/>
            <person name="Wan K.L."/>
            <person name="Berriman M."/>
            <person name="Tomley F."/>
            <person name="Pain A."/>
        </authorList>
    </citation>
    <scope>NUCLEOTIDE SEQUENCE [LARGE SCALE GENOMIC DNA]</scope>
    <source>
        <strain evidence="2">Houghton</strain>
    </source>
</reference>
<evidence type="ECO:0000313" key="3">
    <source>
        <dbReference type="Proteomes" id="UP000030754"/>
    </source>
</evidence>